<accession>R7QSD7</accession>
<dbReference type="RefSeq" id="XP_005710720.1">
    <property type="nucleotide sequence ID" value="XM_005710663.1"/>
</dbReference>
<keyword evidence="3" id="KW-1185">Reference proteome</keyword>
<dbReference type="GeneID" id="17318437"/>
<dbReference type="KEGG" id="ccp:CHC_T00008481001"/>
<sequence>MPSSRLNVGDIVLFTAILEVQMSLGVQGRYARVGQVWCSTEDGNDILEVKGWFGTRASLEQIKILHVIWRKGRSKLGVQERTIEGIEKNGLCLASGVRISNHTFMEDGAVTLNRVASRLFSGRATAPSVLFAAAIVLNCDARVTQVDPNPYLNPYEMFYKANEALNADSATTPTQPAVAWYTLAQSVYSGDIEIFSSNVAYDTYMETITCLQNCSFSAHDARGMITYDSDLLSTLEATKHFQEVDRKRLSMSLMNLDITRQFAASICKELGIRDTFDEKVLMAGALCLESEASTQQVEYAETMFFEEDGRADEDAEWRHTFSHHMAYSIHHADRNDRNVAVSIGKFEREGESVGRRHADCEQDYVFVHISDVTRYIGHDLNSLLLSGAMERGRTQFLPTGNMTMLPKAIARMASLAGWRGSCTLTVRFPISNGMINDSDYHICLSRISKPKILSYVEAEEQIQSEEMNDLKRIYNLVNQTFPQAVEEEEYVDYHELNVDAQEPMGISVSPRVRTKRASVLISSMEKAANIACARYAEDRGVPMCFLNQMAPDDVNSVPSFVFCAEILPHHVQDEEACALITSPVHRGPDLINHIQLKAQLRKDAQRRTRRYLTREKIMEEIENNNFTLKYHRGIQMEDRITQYYTHKFLKGQTQKTLVGTMLGYPSDVTDLNPDTTRINDMQASGCRSFQKCLVQLDSSGIRIFVMLPCGIAAGSKLNLSLSWICPDSMRHDAFATQMAMDVTG</sequence>
<dbReference type="InterPro" id="IPR050180">
    <property type="entry name" value="RNR_Ribonuclease"/>
</dbReference>
<gene>
    <name evidence="2" type="ORF">CHC_T00008481001</name>
</gene>
<proteinExistence type="predicted"/>
<name>R7QSD7_CHOCR</name>
<dbReference type="GO" id="GO:0006402">
    <property type="term" value="P:mRNA catabolic process"/>
    <property type="evidence" value="ECO:0007669"/>
    <property type="project" value="TreeGrafter"/>
</dbReference>
<dbReference type="EMBL" id="HG002174">
    <property type="protein sequence ID" value="CDF40426.1"/>
    <property type="molecule type" value="Genomic_DNA"/>
</dbReference>
<organism evidence="2 3">
    <name type="scientific">Chondrus crispus</name>
    <name type="common">Carrageen Irish moss</name>
    <name type="synonym">Polymorpha crispa</name>
    <dbReference type="NCBI Taxonomy" id="2769"/>
    <lineage>
        <taxon>Eukaryota</taxon>
        <taxon>Rhodophyta</taxon>
        <taxon>Florideophyceae</taxon>
        <taxon>Rhodymeniophycidae</taxon>
        <taxon>Gigartinales</taxon>
        <taxon>Gigartinaceae</taxon>
        <taxon>Chondrus</taxon>
    </lineage>
</organism>
<dbReference type="PANTHER" id="PTHR23355:SF9">
    <property type="entry name" value="DIS3-LIKE EXONUCLEASE 2"/>
    <property type="match status" value="1"/>
</dbReference>
<dbReference type="Gramene" id="CDF40426">
    <property type="protein sequence ID" value="CDF40426"/>
    <property type="gene ID" value="CHC_T00008481001"/>
</dbReference>
<dbReference type="AlphaFoldDB" id="R7QSD7"/>
<dbReference type="Proteomes" id="UP000012073">
    <property type="component" value="Unassembled WGS sequence"/>
</dbReference>
<dbReference type="GO" id="GO:0000175">
    <property type="term" value="F:3'-5'-RNA exonuclease activity"/>
    <property type="evidence" value="ECO:0007669"/>
    <property type="project" value="TreeGrafter"/>
</dbReference>
<evidence type="ECO:0000313" key="3">
    <source>
        <dbReference type="Proteomes" id="UP000012073"/>
    </source>
</evidence>
<dbReference type="SMART" id="SM00955">
    <property type="entry name" value="RNB"/>
    <property type="match status" value="1"/>
</dbReference>
<dbReference type="GO" id="GO:0003723">
    <property type="term" value="F:RNA binding"/>
    <property type="evidence" value="ECO:0007669"/>
    <property type="project" value="InterPro"/>
</dbReference>
<dbReference type="STRING" id="2769.R7QSD7"/>
<reference evidence="3" key="1">
    <citation type="journal article" date="2013" name="Proc. Natl. Acad. Sci. U.S.A.">
        <title>Genome structure and metabolic features in the red seaweed Chondrus crispus shed light on evolution of the Archaeplastida.</title>
        <authorList>
            <person name="Collen J."/>
            <person name="Porcel B."/>
            <person name="Carre W."/>
            <person name="Ball S.G."/>
            <person name="Chaparro C."/>
            <person name="Tonon T."/>
            <person name="Barbeyron T."/>
            <person name="Michel G."/>
            <person name="Noel B."/>
            <person name="Valentin K."/>
            <person name="Elias M."/>
            <person name="Artiguenave F."/>
            <person name="Arun A."/>
            <person name="Aury J.M."/>
            <person name="Barbosa-Neto J.F."/>
            <person name="Bothwell J.H."/>
            <person name="Bouget F.Y."/>
            <person name="Brillet L."/>
            <person name="Cabello-Hurtado F."/>
            <person name="Capella-Gutierrez S."/>
            <person name="Charrier B."/>
            <person name="Cladiere L."/>
            <person name="Cock J.M."/>
            <person name="Coelho S.M."/>
            <person name="Colleoni C."/>
            <person name="Czjzek M."/>
            <person name="Da Silva C."/>
            <person name="Delage L."/>
            <person name="Denoeud F."/>
            <person name="Deschamps P."/>
            <person name="Dittami S.M."/>
            <person name="Gabaldon T."/>
            <person name="Gachon C.M."/>
            <person name="Groisillier A."/>
            <person name="Herve C."/>
            <person name="Jabbari K."/>
            <person name="Katinka M."/>
            <person name="Kloareg B."/>
            <person name="Kowalczyk N."/>
            <person name="Labadie K."/>
            <person name="Leblanc C."/>
            <person name="Lopez P.J."/>
            <person name="McLachlan D.H."/>
            <person name="Meslet-Cladiere L."/>
            <person name="Moustafa A."/>
            <person name="Nehr Z."/>
            <person name="Nyvall Collen P."/>
            <person name="Panaud O."/>
            <person name="Partensky F."/>
            <person name="Poulain J."/>
            <person name="Rensing S.A."/>
            <person name="Rousvoal S."/>
            <person name="Samson G."/>
            <person name="Symeonidi A."/>
            <person name="Weissenbach J."/>
            <person name="Zambounis A."/>
            <person name="Wincker P."/>
            <person name="Boyen C."/>
        </authorList>
    </citation>
    <scope>NUCLEOTIDE SEQUENCE [LARGE SCALE GENOMIC DNA]</scope>
    <source>
        <strain evidence="3">cv. Stackhouse</strain>
    </source>
</reference>
<dbReference type="SUPFAM" id="SSF50249">
    <property type="entry name" value="Nucleic acid-binding proteins"/>
    <property type="match status" value="1"/>
</dbReference>
<evidence type="ECO:0000259" key="1">
    <source>
        <dbReference type="SMART" id="SM00955"/>
    </source>
</evidence>
<dbReference type="Pfam" id="PF00773">
    <property type="entry name" value="RNB"/>
    <property type="match status" value="1"/>
</dbReference>
<evidence type="ECO:0000313" key="2">
    <source>
        <dbReference type="EMBL" id="CDF40426.1"/>
    </source>
</evidence>
<dbReference type="InterPro" id="IPR012340">
    <property type="entry name" value="NA-bd_OB-fold"/>
</dbReference>
<dbReference type="GO" id="GO:0000932">
    <property type="term" value="C:P-body"/>
    <property type="evidence" value="ECO:0007669"/>
    <property type="project" value="TreeGrafter"/>
</dbReference>
<dbReference type="PANTHER" id="PTHR23355">
    <property type="entry name" value="RIBONUCLEASE"/>
    <property type="match status" value="1"/>
</dbReference>
<protein>
    <submittedName>
        <fullName evidence="2">VacB/RNB family exoribonuclease</fullName>
    </submittedName>
</protein>
<dbReference type="InterPro" id="IPR001900">
    <property type="entry name" value="RNase_II/R"/>
</dbReference>
<feature type="domain" description="RNB" evidence="1">
    <location>
        <begin position="318"/>
        <end position="602"/>
    </location>
</feature>